<evidence type="ECO:0000313" key="4">
    <source>
        <dbReference type="EMBL" id="TKB98741.1"/>
    </source>
</evidence>
<sequence>MNVLITGASKGIGKAISLNMAANGHHLALCARNLKDLQELKAEIVKLYPAVEVFIKEVDCSQKKAVQQFAALSLSALGQIDVLVNNVGVFVPSFILDEEDDALDLHMQTNVYAPYYLYKKLASLMKERRFGYIFNICSVASIETIVNAGSYCVTKSALLSLNNIMRKEMMDYEVKVTAILPGSTLTNSWAGTSISPDEFIQPQDVASAIDQIMKMSIGANVDQIVIKPIHGQI</sequence>
<name>A0A4U1C0L4_9SPHI</name>
<evidence type="ECO:0000256" key="1">
    <source>
        <dbReference type="ARBA" id="ARBA00006484"/>
    </source>
</evidence>
<dbReference type="Proteomes" id="UP000308181">
    <property type="component" value="Unassembled WGS sequence"/>
</dbReference>
<dbReference type="PRINTS" id="PR00081">
    <property type="entry name" value="GDHRDH"/>
</dbReference>
<evidence type="ECO:0000313" key="5">
    <source>
        <dbReference type="Proteomes" id="UP000308181"/>
    </source>
</evidence>
<reference evidence="4 5" key="1">
    <citation type="submission" date="2019-04" db="EMBL/GenBank/DDBJ databases">
        <title>Pedobacter sp. AR-3-17 sp. nov., isolated from Arctic soil.</title>
        <authorList>
            <person name="Dahal R.H."/>
            <person name="Kim D.-U."/>
        </authorList>
    </citation>
    <scope>NUCLEOTIDE SEQUENCE [LARGE SCALE GENOMIC DNA]</scope>
    <source>
        <strain evidence="4 5">AR-3-17</strain>
    </source>
</reference>
<proteinExistence type="inferred from homology"/>
<dbReference type="EMBL" id="SWBP01000002">
    <property type="protein sequence ID" value="TKB98741.1"/>
    <property type="molecule type" value="Genomic_DNA"/>
</dbReference>
<dbReference type="SUPFAM" id="SSF51735">
    <property type="entry name" value="NAD(P)-binding Rossmann-fold domains"/>
    <property type="match status" value="1"/>
</dbReference>
<dbReference type="PANTHER" id="PTHR44196:SF1">
    <property type="entry name" value="DEHYDROGENASE_REDUCTASE SDR FAMILY MEMBER 7B"/>
    <property type="match status" value="1"/>
</dbReference>
<comment type="caution">
    <text evidence="4">The sequence shown here is derived from an EMBL/GenBank/DDBJ whole genome shotgun (WGS) entry which is preliminary data.</text>
</comment>
<gene>
    <name evidence="4" type="ORF">FA046_06385</name>
</gene>
<evidence type="ECO:0000256" key="2">
    <source>
        <dbReference type="ARBA" id="ARBA00023002"/>
    </source>
</evidence>
<dbReference type="InterPro" id="IPR020904">
    <property type="entry name" value="Sc_DH/Rdtase_CS"/>
</dbReference>
<dbReference type="PROSITE" id="PS00061">
    <property type="entry name" value="ADH_SHORT"/>
    <property type="match status" value="1"/>
</dbReference>
<organism evidence="4 5">
    <name type="scientific">Pedobacter cryophilus</name>
    <dbReference type="NCBI Taxonomy" id="2571271"/>
    <lineage>
        <taxon>Bacteria</taxon>
        <taxon>Pseudomonadati</taxon>
        <taxon>Bacteroidota</taxon>
        <taxon>Sphingobacteriia</taxon>
        <taxon>Sphingobacteriales</taxon>
        <taxon>Sphingobacteriaceae</taxon>
        <taxon>Pedobacter</taxon>
    </lineage>
</organism>
<comment type="similarity">
    <text evidence="1 3">Belongs to the short-chain dehydrogenases/reductases (SDR) family.</text>
</comment>
<dbReference type="RefSeq" id="WP_136825555.1">
    <property type="nucleotide sequence ID" value="NZ_SWBP01000002.1"/>
</dbReference>
<dbReference type="Pfam" id="PF00106">
    <property type="entry name" value="adh_short"/>
    <property type="match status" value="1"/>
</dbReference>
<dbReference type="InterPro" id="IPR002347">
    <property type="entry name" value="SDR_fam"/>
</dbReference>
<dbReference type="OrthoDB" id="9810734at2"/>
<dbReference type="AlphaFoldDB" id="A0A4U1C0L4"/>
<keyword evidence="2" id="KW-0560">Oxidoreductase</keyword>
<dbReference type="PANTHER" id="PTHR44196">
    <property type="entry name" value="DEHYDROGENASE/REDUCTASE SDR FAMILY MEMBER 7B"/>
    <property type="match status" value="1"/>
</dbReference>
<dbReference type="PRINTS" id="PR00080">
    <property type="entry name" value="SDRFAMILY"/>
</dbReference>
<dbReference type="GO" id="GO:0016020">
    <property type="term" value="C:membrane"/>
    <property type="evidence" value="ECO:0007669"/>
    <property type="project" value="TreeGrafter"/>
</dbReference>
<keyword evidence="5" id="KW-1185">Reference proteome</keyword>
<dbReference type="CDD" id="cd05233">
    <property type="entry name" value="SDR_c"/>
    <property type="match status" value="1"/>
</dbReference>
<dbReference type="GO" id="GO:0016491">
    <property type="term" value="F:oxidoreductase activity"/>
    <property type="evidence" value="ECO:0007669"/>
    <property type="project" value="UniProtKB-KW"/>
</dbReference>
<accession>A0A4U1C0L4</accession>
<evidence type="ECO:0000256" key="3">
    <source>
        <dbReference type="RuleBase" id="RU000363"/>
    </source>
</evidence>
<dbReference type="Gene3D" id="3.40.50.720">
    <property type="entry name" value="NAD(P)-binding Rossmann-like Domain"/>
    <property type="match status" value="1"/>
</dbReference>
<protein>
    <submittedName>
        <fullName evidence="4">SDR family oxidoreductase</fullName>
    </submittedName>
</protein>
<dbReference type="InterPro" id="IPR036291">
    <property type="entry name" value="NAD(P)-bd_dom_sf"/>
</dbReference>